<dbReference type="GO" id="GO:0006913">
    <property type="term" value="P:nucleocytoplasmic transport"/>
    <property type="evidence" value="ECO:0007669"/>
    <property type="project" value="TreeGrafter"/>
</dbReference>
<evidence type="ECO:0000313" key="2">
    <source>
        <dbReference type="EMBL" id="KAK2562138.1"/>
    </source>
</evidence>
<dbReference type="InterPro" id="IPR001680">
    <property type="entry name" value="WD40_rpt"/>
</dbReference>
<proteinExistence type="predicted"/>
<dbReference type="AlphaFoldDB" id="A0AAD9QIU1"/>
<evidence type="ECO:0000259" key="1">
    <source>
        <dbReference type="Pfam" id="PF25460"/>
    </source>
</evidence>
<protein>
    <submittedName>
        <fullName evidence="2">Aladin</fullName>
    </submittedName>
</protein>
<comment type="caution">
    <text evidence="2">The sequence shown here is derived from an EMBL/GenBank/DDBJ whole genome shotgun (WGS) entry which is preliminary data.</text>
</comment>
<dbReference type="Gene3D" id="2.130.10.10">
    <property type="entry name" value="YVTN repeat-like/Quinoprotein amine dehydrogenase"/>
    <property type="match status" value="2"/>
</dbReference>
<evidence type="ECO:0000313" key="3">
    <source>
        <dbReference type="Proteomes" id="UP001249851"/>
    </source>
</evidence>
<sequence>MSSLSVFPPPPAEGEITLCEFNAKLIAESSKTAKLSKYIPATQGLNYSSISLNNEGTRTSKSLSKSDSEWCLFVQTEESIYKKLLNVWQSKGFVELLSEIKKNKDEVPSWLWNLSGGTDAVLRWFSSLYGRIFPHLNLSREEMISVFSVVSSWETSPIRAFAWHPHVAKFAIAWQDDSVKVHTLSSDVVPLLKHKLQKAVSCISWRPLSGSVLVVGCDNGLFVWTVDPSSPAVRLGSSSVRHLSYPGHSPVVTLSWSPSGQLLVSGSPADSNLLVWDISLESATPLYRAGGGVTLTTWSPDERNVFAATPSSLFRVWETQSWTCDKWSNLAGACQVSFKCQRPLTNYTGGLYFLVLTTKKFLCYNNSHCVLQAACWSRDGKILVFSVANESALYSLQFQDISDKQNNTSTSKGARLAVKCADLAPHTWEMEQESVTVGGFVRSMAWDPLGERLAVIFKGETEEAQELVTVFKTRLTPTFEIIPSGFVRGPPNTVPELVTFQQNFKKGALLTVCWSDGSVSFIPFLFLPPSLAQSTSELESGALNFTDGMLSQ</sequence>
<feature type="domain" description="Aladin seven-bladed propeller" evidence="1">
    <location>
        <begin position="140"/>
        <end position="336"/>
    </location>
</feature>
<reference evidence="2" key="1">
    <citation type="journal article" date="2023" name="G3 (Bethesda)">
        <title>Whole genome assembly and annotation of the endangered Caribbean coral Acropora cervicornis.</title>
        <authorList>
            <person name="Selwyn J.D."/>
            <person name="Vollmer S.V."/>
        </authorList>
    </citation>
    <scope>NUCLEOTIDE SEQUENCE</scope>
    <source>
        <strain evidence="2">K2</strain>
    </source>
</reference>
<dbReference type="PANTHER" id="PTHR14494:SF0">
    <property type="entry name" value="ALADIN"/>
    <property type="match status" value="1"/>
</dbReference>
<dbReference type="PANTHER" id="PTHR14494">
    <property type="entry name" value="ALADIN/ADRACALIN/AAAS"/>
    <property type="match status" value="1"/>
</dbReference>
<dbReference type="Pfam" id="PF25460">
    <property type="entry name" value="Beta-prop_Aladin"/>
    <property type="match status" value="1"/>
</dbReference>
<dbReference type="InterPro" id="IPR036322">
    <property type="entry name" value="WD40_repeat_dom_sf"/>
</dbReference>
<dbReference type="SMART" id="SM00320">
    <property type="entry name" value="WD40"/>
    <property type="match status" value="4"/>
</dbReference>
<reference evidence="2" key="2">
    <citation type="journal article" date="2023" name="Science">
        <title>Genomic signatures of disease resistance in endangered staghorn corals.</title>
        <authorList>
            <person name="Vollmer S.V."/>
            <person name="Selwyn J.D."/>
            <person name="Despard B.A."/>
            <person name="Roesel C.L."/>
        </authorList>
    </citation>
    <scope>NUCLEOTIDE SEQUENCE</scope>
    <source>
        <strain evidence="2">K2</strain>
    </source>
</reference>
<dbReference type="SUPFAM" id="SSF50978">
    <property type="entry name" value="WD40 repeat-like"/>
    <property type="match status" value="1"/>
</dbReference>
<dbReference type="InterPro" id="IPR045139">
    <property type="entry name" value="Aladin"/>
</dbReference>
<dbReference type="InterPro" id="IPR057403">
    <property type="entry name" value="Beta-prop_Aladin"/>
</dbReference>
<name>A0AAD9QIU1_ACRCE</name>
<dbReference type="Proteomes" id="UP001249851">
    <property type="component" value="Unassembled WGS sequence"/>
</dbReference>
<dbReference type="EMBL" id="JARQWQ010000030">
    <property type="protein sequence ID" value="KAK2562138.1"/>
    <property type="molecule type" value="Genomic_DNA"/>
</dbReference>
<accession>A0AAD9QIU1</accession>
<organism evidence="2 3">
    <name type="scientific">Acropora cervicornis</name>
    <name type="common">Staghorn coral</name>
    <dbReference type="NCBI Taxonomy" id="6130"/>
    <lineage>
        <taxon>Eukaryota</taxon>
        <taxon>Metazoa</taxon>
        <taxon>Cnidaria</taxon>
        <taxon>Anthozoa</taxon>
        <taxon>Hexacorallia</taxon>
        <taxon>Scleractinia</taxon>
        <taxon>Astrocoeniina</taxon>
        <taxon>Acroporidae</taxon>
        <taxon>Acropora</taxon>
    </lineage>
</organism>
<dbReference type="GO" id="GO:0005643">
    <property type="term" value="C:nuclear pore"/>
    <property type="evidence" value="ECO:0007669"/>
    <property type="project" value="TreeGrafter"/>
</dbReference>
<keyword evidence="3" id="KW-1185">Reference proteome</keyword>
<gene>
    <name evidence="2" type="ORF">P5673_014901</name>
</gene>
<dbReference type="InterPro" id="IPR015943">
    <property type="entry name" value="WD40/YVTN_repeat-like_dom_sf"/>
</dbReference>